<dbReference type="AlphaFoldDB" id="A0A198FIY4"/>
<dbReference type="STRING" id="1354337.M983_2679"/>
<gene>
    <name evidence="4" type="ORF">M983_2679</name>
</gene>
<organism evidence="4 5">
    <name type="scientific">Proteus myxofaciens ATCC 19692</name>
    <dbReference type="NCBI Taxonomy" id="1354337"/>
    <lineage>
        <taxon>Bacteria</taxon>
        <taxon>Pseudomonadati</taxon>
        <taxon>Pseudomonadota</taxon>
        <taxon>Gammaproteobacteria</taxon>
        <taxon>Enterobacterales</taxon>
        <taxon>Morganellaceae</taxon>
        <taxon>Proteus</taxon>
    </lineage>
</organism>
<feature type="domain" description="Rhodanese" evidence="3">
    <location>
        <begin position="17"/>
        <end position="134"/>
    </location>
</feature>
<dbReference type="GO" id="GO:0004792">
    <property type="term" value="F:thiosulfate-cyanide sulfurtransferase activity"/>
    <property type="evidence" value="ECO:0007669"/>
    <property type="project" value="UniProtKB-EC"/>
</dbReference>
<name>A0A198FIY4_9GAMM</name>
<dbReference type="Proteomes" id="UP000094023">
    <property type="component" value="Unassembled WGS sequence"/>
</dbReference>
<dbReference type="EMBL" id="LXEN01000132">
    <property type="protein sequence ID" value="OAT24166.1"/>
    <property type="molecule type" value="Genomic_DNA"/>
</dbReference>
<dbReference type="PANTHER" id="PTHR11364:SF27">
    <property type="entry name" value="SULFURTRANSFERASE"/>
    <property type="match status" value="1"/>
</dbReference>
<sequence>MGSDYFVTPKWLFEHQQDADLVILDVSAPMPTQNIDYHQCYLEQHLPNAHFFNLDEIADKTTSLPHMLPSDALFSDTLTQLGITNTTTVILYDQGNLFSAPRGWWTFTTLGCQNVRILAGGLQGWINAGFAVEQGKISTTPAKTPFIAHRHSSRRADKEALIENLATNHAQVVDARSADRFYARAPEPRPGLRGGHIPKSKNVPWDTLVTQGTLKSKDELKKAFEQAGVNLSQPIIVTCGSGMTAAILFLALAVLGHSSLSLYDGSWAQWGDENNTLPCSC</sequence>
<dbReference type="Pfam" id="PF00581">
    <property type="entry name" value="Rhodanese"/>
    <property type="match status" value="2"/>
</dbReference>
<dbReference type="SUPFAM" id="SSF52821">
    <property type="entry name" value="Rhodanese/Cell cycle control phosphatase"/>
    <property type="match status" value="2"/>
</dbReference>
<keyword evidence="2" id="KW-0677">Repeat</keyword>
<dbReference type="EC" id="2.8.1.1" evidence="4"/>
<dbReference type="InterPro" id="IPR045078">
    <property type="entry name" value="TST/MPST-like"/>
</dbReference>
<dbReference type="CDD" id="cd01449">
    <property type="entry name" value="TST_Repeat_2"/>
    <property type="match status" value="1"/>
</dbReference>
<protein>
    <submittedName>
        <fullName evidence="4">Thiosulfate sulfurtransferase</fullName>
        <ecNumber evidence="4">2.8.1.1</ecNumber>
    </submittedName>
</protein>
<keyword evidence="5" id="KW-1185">Reference proteome</keyword>
<dbReference type="PATRIC" id="fig|1354337.4.peg.2746"/>
<proteinExistence type="predicted"/>
<dbReference type="SMART" id="SM00450">
    <property type="entry name" value="RHOD"/>
    <property type="match status" value="2"/>
</dbReference>
<comment type="caution">
    <text evidence="4">The sequence shown here is derived from an EMBL/GenBank/DDBJ whole genome shotgun (WGS) entry which is preliminary data.</text>
</comment>
<dbReference type="OrthoDB" id="9781034at2"/>
<dbReference type="InterPro" id="IPR001763">
    <property type="entry name" value="Rhodanese-like_dom"/>
</dbReference>
<feature type="domain" description="Rhodanese" evidence="3">
    <location>
        <begin position="166"/>
        <end position="275"/>
    </location>
</feature>
<dbReference type="RefSeq" id="WP_066751940.1">
    <property type="nucleotide sequence ID" value="NZ_LXEN01000132.1"/>
</dbReference>
<reference evidence="4 5" key="1">
    <citation type="submission" date="2016-04" db="EMBL/GenBank/DDBJ databases">
        <title>ATOL: Assembling a taxonomically balanced genome-scale reconstruction of the evolutionary history of the Enterobacteriaceae.</title>
        <authorList>
            <person name="Plunkett G.III."/>
            <person name="Neeno-Eckwall E.C."/>
            <person name="Glasner J.D."/>
            <person name="Perna N.T."/>
        </authorList>
    </citation>
    <scope>NUCLEOTIDE SEQUENCE [LARGE SCALE GENOMIC DNA]</scope>
    <source>
        <strain evidence="4 5">ATCC 19692</strain>
    </source>
</reference>
<keyword evidence="1 4" id="KW-0808">Transferase</keyword>
<dbReference type="Gene3D" id="3.40.250.10">
    <property type="entry name" value="Rhodanese-like domain"/>
    <property type="match status" value="2"/>
</dbReference>
<evidence type="ECO:0000259" key="3">
    <source>
        <dbReference type="PROSITE" id="PS50206"/>
    </source>
</evidence>
<evidence type="ECO:0000256" key="2">
    <source>
        <dbReference type="ARBA" id="ARBA00022737"/>
    </source>
</evidence>
<evidence type="ECO:0000313" key="4">
    <source>
        <dbReference type="EMBL" id="OAT24166.1"/>
    </source>
</evidence>
<evidence type="ECO:0000313" key="5">
    <source>
        <dbReference type="Proteomes" id="UP000094023"/>
    </source>
</evidence>
<accession>A0A198FIY4</accession>
<dbReference type="FunFam" id="3.40.250.10:FF:000001">
    <property type="entry name" value="Sulfurtransferase"/>
    <property type="match status" value="1"/>
</dbReference>
<dbReference type="NCBIfam" id="NF008557">
    <property type="entry name" value="PRK11493.1"/>
    <property type="match status" value="1"/>
</dbReference>
<dbReference type="InterPro" id="IPR036873">
    <property type="entry name" value="Rhodanese-like_dom_sf"/>
</dbReference>
<dbReference type="CDD" id="cd01448">
    <property type="entry name" value="TST_Repeat_1"/>
    <property type="match status" value="1"/>
</dbReference>
<dbReference type="PROSITE" id="PS50206">
    <property type="entry name" value="RHODANESE_3"/>
    <property type="match status" value="2"/>
</dbReference>
<evidence type="ECO:0000256" key="1">
    <source>
        <dbReference type="ARBA" id="ARBA00022679"/>
    </source>
</evidence>
<dbReference type="PANTHER" id="PTHR11364">
    <property type="entry name" value="THIOSULFATE SULFERTANSFERASE"/>
    <property type="match status" value="1"/>
</dbReference>